<dbReference type="STRING" id="86105.NF27_EY00420"/>
<name>A0A0C1MYG1_9RICK</name>
<dbReference type="InterPro" id="IPR022496">
    <property type="entry name" value="T6A_TsaB"/>
</dbReference>
<dbReference type="NCBIfam" id="TIGR03725">
    <property type="entry name" value="T6A_YeaZ"/>
    <property type="match status" value="1"/>
</dbReference>
<evidence type="ECO:0000313" key="3">
    <source>
        <dbReference type="Proteomes" id="UP000031258"/>
    </source>
</evidence>
<dbReference type="SUPFAM" id="SSF53067">
    <property type="entry name" value="Actin-like ATPase domain"/>
    <property type="match status" value="1"/>
</dbReference>
<dbReference type="AlphaFoldDB" id="A0A0C1MYG1"/>
<dbReference type="RefSeq" id="WP_053332624.1">
    <property type="nucleotide sequence ID" value="NZ_JSWE01000124.1"/>
</dbReference>
<dbReference type="InterPro" id="IPR043129">
    <property type="entry name" value="ATPase_NBD"/>
</dbReference>
<protein>
    <recommendedName>
        <fullName evidence="1">Gcp-like domain-containing protein</fullName>
    </recommendedName>
</protein>
<accession>A0A0C1MYG1</accession>
<gene>
    <name evidence="2" type="ORF">NF27_EY00420</name>
</gene>
<proteinExistence type="predicted"/>
<evidence type="ECO:0000313" key="2">
    <source>
        <dbReference type="EMBL" id="KIE04946.1"/>
    </source>
</evidence>
<dbReference type="Proteomes" id="UP000031258">
    <property type="component" value="Unassembled WGS sequence"/>
</dbReference>
<dbReference type="PANTHER" id="PTHR11735">
    <property type="entry name" value="TRNA N6-ADENOSINE THREONYLCARBAMOYLTRANSFERASE"/>
    <property type="match status" value="1"/>
</dbReference>
<dbReference type="Pfam" id="PF00814">
    <property type="entry name" value="TsaD"/>
    <property type="match status" value="1"/>
</dbReference>
<dbReference type="GO" id="GO:0002949">
    <property type="term" value="P:tRNA threonylcarbamoyladenosine modification"/>
    <property type="evidence" value="ECO:0007669"/>
    <property type="project" value="InterPro"/>
</dbReference>
<dbReference type="Gene3D" id="3.30.420.40">
    <property type="match status" value="1"/>
</dbReference>
<reference evidence="2 3" key="1">
    <citation type="submission" date="2014-11" db="EMBL/GenBank/DDBJ databases">
        <title>A Rickettsiales Symbiont of Amoebae With Ancient Features.</title>
        <authorList>
            <person name="Schulz F."/>
            <person name="Martijn J."/>
            <person name="Wascher F."/>
            <person name="Kostanjsek R."/>
            <person name="Ettema T.J."/>
            <person name="Horn M."/>
        </authorList>
    </citation>
    <scope>NUCLEOTIDE SEQUENCE [LARGE SCALE GENOMIC DNA]</scope>
    <source>
        <strain evidence="2 3">UWC36</strain>
    </source>
</reference>
<dbReference type="OrthoDB" id="9809995at2"/>
<sequence length="200" mass="22032">MLILAIETCLGECSVALLKGYSVISYILESRAHKQSEKLILMIEQALEENNTTYEELDYLAVSNGPGSFTGIRIGVATANAIAFAAGKKVIGINCLEIIAFGKNEKICSVLDAGRNQVYAQKFINRIPHSTIELIEYSQVNEFADGFKIIGNKFVEEINIPNAKNVGMVALKYLQNSNTKLLNEVDPLYIRSPDAKIKTI</sequence>
<dbReference type="GO" id="GO:0005829">
    <property type="term" value="C:cytosol"/>
    <property type="evidence" value="ECO:0007669"/>
    <property type="project" value="TreeGrafter"/>
</dbReference>
<feature type="domain" description="Gcp-like" evidence="1">
    <location>
        <begin position="33"/>
        <end position="122"/>
    </location>
</feature>
<dbReference type="InterPro" id="IPR000905">
    <property type="entry name" value="Gcp-like_dom"/>
</dbReference>
<organism evidence="2 3">
    <name type="scientific">Candidatus Jidaibacter acanthamoebae</name>
    <dbReference type="NCBI Taxonomy" id="86105"/>
    <lineage>
        <taxon>Bacteria</taxon>
        <taxon>Pseudomonadati</taxon>
        <taxon>Pseudomonadota</taxon>
        <taxon>Alphaproteobacteria</taxon>
        <taxon>Rickettsiales</taxon>
        <taxon>Candidatus Midichloriaceae</taxon>
        <taxon>Candidatus Jidaibacter</taxon>
    </lineage>
</organism>
<dbReference type="PATRIC" id="fig|86105.3.peg.1110"/>
<dbReference type="PANTHER" id="PTHR11735:SF11">
    <property type="entry name" value="TRNA THREONYLCARBAMOYLADENOSINE BIOSYNTHESIS PROTEIN TSAB"/>
    <property type="match status" value="1"/>
</dbReference>
<evidence type="ECO:0000259" key="1">
    <source>
        <dbReference type="Pfam" id="PF00814"/>
    </source>
</evidence>
<dbReference type="EMBL" id="JSWE01000124">
    <property type="protein sequence ID" value="KIE04946.1"/>
    <property type="molecule type" value="Genomic_DNA"/>
</dbReference>
<comment type="caution">
    <text evidence="2">The sequence shown here is derived from an EMBL/GenBank/DDBJ whole genome shotgun (WGS) entry which is preliminary data.</text>
</comment>
<keyword evidence="3" id="KW-1185">Reference proteome</keyword>